<dbReference type="VEuPathDB" id="FungiDB:PEXP_099420"/>
<feature type="region of interest" description="Disordered" evidence="1">
    <location>
        <begin position="261"/>
        <end position="283"/>
    </location>
</feature>
<gene>
    <name evidence="2" type="ORF">PEX2_066400</name>
</gene>
<protein>
    <submittedName>
        <fullName evidence="2">Uncharacterized protein</fullName>
    </submittedName>
</protein>
<dbReference type="RefSeq" id="XP_016599624.1">
    <property type="nucleotide sequence ID" value="XM_016743911.1"/>
</dbReference>
<dbReference type="EMBL" id="JQFZ01000121">
    <property type="protein sequence ID" value="KGO58130.1"/>
    <property type="molecule type" value="Genomic_DNA"/>
</dbReference>
<evidence type="ECO:0000256" key="1">
    <source>
        <dbReference type="SAM" id="MobiDB-lite"/>
    </source>
</evidence>
<proteinExistence type="predicted"/>
<dbReference type="HOGENOM" id="CLU_030446_0_0_1"/>
<feature type="compositionally biased region" description="Polar residues" evidence="1">
    <location>
        <begin position="268"/>
        <end position="283"/>
    </location>
</feature>
<comment type="caution">
    <text evidence="2">The sequence shown here is derived from an EMBL/GenBank/DDBJ whole genome shotgun (WGS) entry which is preliminary data.</text>
</comment>
<dbReference type="AlphaFoldDB" id="A0A0A2K132"/>
<accession>A0A0A2K132</accession>
<sequence length="598" mass="67524">MATLAERQPLAKGGHARMPDRLPSTFISSTVPCVSENTVILAATHPTVSTACPKDDGWFISDFYAFNYLFKGLGMDQTWITAADPRKLVEKYGPYLHGNPYEDRKVCLDKDMLDQQQITPVTLVRSSEMIDRVLSEAKRASELAKRHEAPLLLLFFCHGLPNHHLLLDDGTSHKGLSIVNLKGVLEPDVRMTLVSTACYSGGWITTPELNHTAMTAAGGEDNLADGTSNAWCVSQSIGRSCGSVFVSTLLETLSSATSPLLEEPGLDTSLSDPQQSLQPDDPNSLQTLSYNSFCDSVWSTCEDRITRLSNFQNFKFCAQNDAWEYSWTGRTGIPLSHFRDRWDGLKSYPYQGPSDIRDLRNPHPKNKTFLEQGPNKIASANQVVDEMTGHIAHGRLKGMARIFHQTCPGEWDRGKDVGFGGTLRAFYERDEYQERAPMFEAAIRFRWEAALLADYILELFDLPAPSKEICIMWNRFLWIKHSRETMPNLEARWPKMYNSLSGHFKTPCLREQGPPFYRPLHYLVAALLEADKPEDETSAIISGIGNFMSTVRMFHHQRLFEDQEVRGRGHEWLKSIGRRARKSLSPRKRTRHSTSVSC</sequence>
<evidence type="ECO:0000313" key="2">
    <source>
        <dbReference type="EMBL" id="KGO58130.1"/>
    </source>
</evidence>
<dbReference type="Proteomes" id="UP000030143">
    <property type="component" value="Unassembled WGS sequence"/>
</dbReference>
<name>A0A0A2K132_PENEN</name>
<dbReference type="GeneID" id="27679331"/>
<dbReference type="STRING" id="27334.A0A0A2K132"/>
<reference evidence="2 3" key="1">
    <citation type="journal article" date="2015" name="Mol. Plant Microbe Interact.">
        <title>Genome, transcriptome, and functional analyses of Penicillium expansum provide new insights into secondary metabolism and pathogenicity.</title>
        <authorList>
            <person name="Ballester A.R."/>
            <person name="Marcet-Houben M."/>
            <person name="Levin E."/>
            <person name="Sela N."/>
            <person name="Selma-Lazaro C."/>
            <person name="Carmona L."/>
            <person name="Wisniewski M."/>
            <person name="Droby S."/>
            <person name="Gonzalez-Candelas L."/>
            <person name="Gabaldon T."/>
        </authorList>
    </citation>
    <scope>NUCLEOTIDE SEQUENCE [LARGE SCALE GENOMIC DNA]</scope>
    <source>
        <strain evidence="2 3">MD-8</strain>
    </source>
</reference>
<organism evidence="2 3">
    <name type="scientific">Penicillium expansum</name>
    <name type="common">Blue mold rot fungus</name>
    <dbReference type="NCBI Taxonomy" id="27334"/>
    <lineage>
        <taxon>Eukaryota</taxon>
        <taxon>Fungi</taxon>
        <taxon>Dikarya</taxon>
        <taxon>Ascomycota</taxon>
        <taxon>Pezizomycotina</taxon>
        <taxon>Eurotiomycetes</taxon>
        <taxon>Eurotiomycetidae</taxon>
        <taxon>Eurotiales</taxon>
        <taxon>Aspergillaceae</taxon>
        <taxon>Penicillium</taxon>
    </lineage>
</organism>
<evidence type="ECO:0000313" key="3">
    <source>
        <dbReference type="Proteomes" id="UP000030143"/>
    </source>
</evidence>
<keyword evidence="3" id="KW-1185">Reference proteome</keyword>